<dbReference type="PANTHER" id="PTHR37419:SF1">
    <property type="entry name" value="SERINE_THREONINE-PROTEIN KINASE TOXIN HIPA"/>
    <property type="match status" value="1"/>
</dbReference>
<name>A0A6I5NLT2_9BIFI</name>
<dbReference type="InterPro" id="IPR017508">
    <property type="entry name" value="HipA_N1"/>
</dbReference>
<evidence type="ECO:0000256" key="3">
    <source>
        <dbReference type="ARBA" id="ARBA00022777"/>
    </source>
</evidence>
<dbReference type="Gene3D" id="1.10.1070.20">
    <property type="match status" value="1"/>
</dbReference>
<comment type="similarity">
    <text evidence="1">Belongs to the HipA Ser/Thr kinase family.</text>
</comment>
<accession>A0A6I5NLT2</accession>
<dbReference type="InterPro" id="IPR012893">
    <property type="entry name" value="HipA-like_C"/>
</dbReference>
<keyword evidence="7" id="KW-1185">Reference proteome</keyword>
<dbReference type="CDD" id="cd17808">
    <property type="entry name" value="HipA_Ec_like"/>
    <property type="match status" value="1"/>
</dbReference>
<keyword evidence="2" id="KW-0808">Transferase</keyword>
<sequence>MSVKELHVFLSGEHVGVLSENAGGRHELEYDDGSGPALSVALPRGNRHWSGLPVEAYIDGILPDDPAVRAHIGAMHAVNPRNPFALLTAVGLDCAGAVQFLPEDRLGELDRPELLQPIDEQQIAERLSRPAHAEGGVWQTAEERWSLNGAQDKIALRLDPFTAQWQEALGAAATTHILKPGVTSVAEHAFNETVCMNVAGRLGLESAATTYRVFVGVPAIVSERWDRSYGLGPDGLIVQRIHQEDMCQALSVMTDNKYQSDGGPGTDRILALLASIRAGEESERLFLQALAFNYLIGGTDAHAKNYALLEPGDGSVRLAPLYDIASIFPYGPQRRDRRMAMSIGKQYRWDCLEECHWRRLVDGHAQYVDGDEMLRMLHDMAERLPDVLSQVLDEQLAALAHARVSEDSLSDKRHLGDLMVEGAIAQCRAIAG</sequence>
<dbReference type="Pfam" id="PF13657">
    <property type="entry name" value="Couple_hipA"/>
    <property type="match status" value="1"/>
</dbReference>
<dbReference type="EMBL" id="VYSG01000001">
    <property type="protein sequence ID" value="NEG69732.1"/>
    <property type="molecule type" value="Genomic_DNA"/>
</dbReference>
<comment type="caution">
    <text evidence="6">The sequence shown here is derived from an EMBL/GenBank/DDBJ whole genome shotgun (WGS) entry which is preliminary data.</text>
</comment>
<proteinExistence type="inferred from homology"/>
<feature type="domain" description="HipA N-terminal subdomain 1" evidence="5">
    <location>
        <begin position="6"/>
        <end position="100"/>
    </location>
</feature>
<dbReference type="Proteomes" id="UP000469292">
    <property type="component" value="Unassembled WGS sequence"/>
</dbReference>
<keyword evidence="3" id="KW-0418">Kinase</keyword>
<evidence type="ECO:0000313" key="6">
    <source>
        <dbReference type="EMBL" id="NEG69732.1"/>
    </source>
</evidence>
<dbReference type="GO" id="GO:0005829">
    <property type="term" value="C:cytosol"/>
    <property type="evidence" value="ECO:0007669"/>
    <property type="project" value="TreeGrafter"/>
</dbReference>
<evidence type="ECO:0000259" key="5">
    <source>
        <dbReference type="Pfam" id="PF13657"/>
    </source>
</evidence>
<dbReference type="RefSeq" id="WP_163227265.1">
    <property type="nucleotide sequence ID" value="NZ_VYSG01000001.1"/>
</dbReference>
<feature type="domain" description="HipA-like C-terminal" evidence="4">
    <location>
        <begin position="145"/>
        <end position="386"/>
    </location>
</feature>
<dbReference type="Pfam" id="PF07804">
    <property type="entry name" value="HipA_C"/>
    <property type="match status" value="1"/>
</dbReference>
<protein>
    <submittedName>
        <fullName evidence="6">Type II toxin-antitoxin system HipA family toxin</fullName>
    </submittedName>
</protein>
<dbReference type="AlphaFoldDB" id="A0A6I5NLT2"/>
<dbReference type="GO" id="GO:0004674">
    <property type="term" value="F:protein serine/threonine kinase activity"/>
    <property type="evidence" value="ECO:0007669"/>
    <property type="project" value="TreeGrafter"/>
</dbReference>
<reference evidence="6 7" key="1">
    <citation type="submission" date="2019-09" db="EMBL/GenBank/DDBJ databases">
        <title>Phylogenetic characterization of a novel taxon of the genus Bifidobacterium: Bifidobacterium choloepi sp. nov.</title>
        <authorList>
            <person name="Modesto M."/>
            <person name="Satti M."/>
        </authorList>
    </citation>
    <scope>NUCLEOTIDE SEQUENCE [LARGE SCALE GENOMIC DNA]</scope>
    <source>
        <strain evidence="6 7">BRDM6</strain>
    </source>
</reference>
<evidence type="ECO:0000256" key="1">
    <source>
        <dbReference type="ARBA" id="ARBA00010164"/>
    </source>
</evidence>
<dbReference type="NCBIfam" id="TIGR03071">
    <property type="entry name" value="couple_hipA"/>
    <property type="match status" value="1"/>
</dbReference>
<evidence type="ECO:0000313" key="7">
    <source>
        <dbReference type="Proteomes" id="UP000469292"/>
    </source>
</evidence>
<evidence type="ECO:0000256" key="2">
    <source>
        <dbReference type="ARBA" id="ARBA00022679"/>
    </source>
</evidence>
<gene>
    <name evidence="6" type="ORF">F6S87_03735</name>
</gene>
<dbReference type="InterPro" id="IPR052028">
    <property type="entry name" value="HipA_Ser/Thr_kinase"/>
</dbReference>
<dbReference type="PANTHER" id="PTHR37419">
    <property type="entry name" value="SERINE/THREONINE-PROTEIN KINASE TOXIN HIPA"/>
    <property type="match status" value="1"/>
</dbReference>
<evidence type="ECO:0000259" key="4">
    <source>
        <dbReference type="Pfam" id="PF07804"/>
    </source>
</evidence>
<organism evidence="6 7">
    <name type="scientific">Bifidobacterium choloepi</name>
    <dbReference type="NCBI Taxonomy" id="2614131"/>
    <lineage>
        <taxon>Bacteria</taxon>
        <taxon>Bacillati</taxon>
        <taxon>Actinomycetota</taxon>
        <taxon>Actinomycetes</taxon>
        <taxon>Bifidobacteriales</taxon>
        <taxon>Bifidobacteriaceae</taxon>
        <taxon>Bifidobacterium</taxon>
    </lineage>
</organism>